<dbReference type="EMBL" id="CM012455">
    <property type="protein sequence ID" value="RVE59467.1"/>
    <property type="molecule type" value="Genomic_DNA"/>
</dbReference>
<name>A0A437C9L0_ORYJA</name>
<dbReference type="Gene3D" id="2.30.29.30">
    <property type="entry name" value="Pleckstrin-homology domain (PH domain)/Phosphotyrosine-binding domain (PTB)"/>
    <property type="match status" value="1"/>
</dbReference>
<reference evidence="3 4" key="1">
    <citation type="submission" date="2018-11" db="EMBL/GenBank/DDBJ databases">
        <authorList>
            <person name="Lopez-Roques C."/>
            <person name="Donnadieu C."/>
            <person name="Bouchez O."/>
            <person name="Klopp C."/>
            <person name="Cabau C."/>
            <person name="Zahm M."/>
        </authorList>
    </citation>
    <scope>NUCLEOTIDE SEQUENCE [LARGE SCALE GENOMIC DNA]</scope>
    <source>
        <strain evidence="3">RS831</strain>
        <tissue evidence="3">Whole body</tissue>
    </source>
</reference>
<feature type="compositionally biased region" description="Low complexity" evidence="1">
    <location>
        <begin position="174"/>
        <end position="185"/>
    </location>
</feature>
<dbReference type="OMA" id="FKSSEDH"/>
<accession>A0A437C9L0</accession>
<sequence>MLRNSKSPTQGNAVFFKPLTGVSEVKTGYLFKSPPQKTLRTEKSWKKRFFVLFKSSEDHQHLVYFRSSDERKEPRGDIDLSRVSMLHRNPQHHSKWEWIQRTFKCAPSCALYIKVDLREYFLIGETSEEMDGWFSVLFDAMKNRPLQFLSPNEISNGEHKIEDISSPIQKKKSPSGPQKGISSPLMKKKIPSLPPMPPPKPRSLSVPEVHSSVIRVEMDQRPVSYPYDPDQVDDPSICSLTIMEENKANNNFSSESLYESMLELNLDKETTKVRDGDVVPGTLLRSVNEVYDKLKGPPLLASTENVKNASDSEQKRYSTTSSCSSSSITSSKEDLVSFSINPDASEEKDIEVNTADLKKHLTLERDEKPRVSSWTGLQPDTLGLFLKGDRILAVNDLHTVSRDEFNSLVSKSLKDKVKVTILRLSGGHRHSGSSL</sequence>
<dbReference type="InterPro" id="IPR042986">
    <property type="entry name" value="PLEKHS1"/>
</dbReference>
<dbReference type="AlphaFoldDB" id="A0A437C9L0"/>
<dbReference type="Pfam" id="PF00169">
    <property type="entry name" value="PH"/>
    <property type="match status" value="1"/>
</dbReference>
<evidence type="ECO:0000313" key="3">
    <source>
        <dbReference type="EMBL" id="RVE59467.1"/>
    </source>
</evidence>
<organism evidence="3 4">
    <name type="scientific">Oryzias javanicus</name>
    <name type="common">Javanese ricefish</name>
    <name type="synonym">Aplocheilus javanicus</name>
    <dbReference type="NCBI Taxonomy" id="123683"/>
    <lineage>
        <taxon>Eukaryota</taxon>
        <taxon>Metazoa</taxon>
        <taxon>Chordata</taxon>
        <taxon>Craniata</taxon>
        <taxon>Vertebrata</taxon>
        <taxon>Euteleostomi</taxon>
        <taxon>Actinopterygii</taxon>
        <taxon>Neopterygii</taxon>
        <taxon>Teleostei</taxon>
        <taxon>Neoteleostei</taxon>
        <taxon>Acanthomorphata</taxon>
        <taxon>Ovalentaria</taxon>
        <taxon>Atherinomorphae</taxon>
        <taxon>Beloniformes</taxon>
        <taxon>Adrianichthyidae</taxon>
        <taxon>Oryziinae</taxon>
        <taxon>Oryzias</taxon>
    </lineage>
</organism>
<feature type="region of interest" description="Disordered" evidence="1">
    <location>
        <begin position="300"/>
        <end position="328"/>
    </location>
</feature>
<dbReference type="Proteomes" id="UP000283210">
    <property type="component" value="Chromosome 19"/>
</dbReference>
<dbReference type="PANTHER" id="PTHR47014">
    <property type="entry name" value="PLECKSTRIN HOMOLOGY DOMAIN-CONTAINING FAMILY S MEMBER 1"/>
    <property type="match status" value="1"/>
</dbReference>
<dbReference type="OrthoDB" id="9900190at2759"/>
<feature type="domain" description="PH" evidence="2">
    <location>
        <begin position="23"/>
        <end position="142"/>
    </location>
</feature>
<dbReference type="SUPFAM" id="SSF50156">
    <property type="entry name" value="PDZ domain-like"/>
    <property type="match status" value="1"/>
</dbReference>
<reference evidence="3 4" key="2">
    <citation type="submission" date="2019-01" db="EMBL/GenBank/DDBJ databases">
        <title>A chromosome length genome reference of the Java medaka (oryzias javanicus).</title>
        <authorList>
            <person name="Herpin A."/>
            <person name="Takehana Y."/>
            <person name="Naruse K."/>
            <person name="Ansai S."/>
            <person name="Kawaguchi M."/>
        </authorList>
    </citation>
    <scope>NUCLEOTIDE SEQUENCE [LARGE SCALE GENOMIC DNA]</scope>
    <source>
        <strain evidence="3">RS831</strain>
        <tissue evidence="3">Whole body</tissue>
    </source>
</reference>
<keyword evidence="4" id="KW-1185">Reference proteome</keyword>
<gene>
    <name evidence="3" type="ORF">OJAV_G00188910</name>
</gene>
<feature type="compositionally biased region" description="Pro residues" evidence="1">
    <location>
        <begin position="192"/>
        <end position="201"/>
    </location>
</feature>
<dbReference type="InterPro" id="IPR001849">
    <property type="entry name" value="PH_domain"/>
</dbReference>
<dbReference type="InterPro" id="IPR036034">
    <property type="entry name" value="PDZ_sf"/>
</dbReference>
<dbReference type="PANTHER" id="PTHR47014:SF1">
    <property type="entry name" value="PLECKSTRIN HOMOLOGY DOMAIN-CONTAINING FAMILY S MEMBER 1"/>
    <property type="match status" value="1"/>
</dbReference>
<evidence type="ECO:0000313" key="4">
    <source>
        <dbReference type="Proteomes" id="UP000283210"/>
    </source>
</evidence>
<feature type="compositionally biased region" description="Low complexity" evidence="1">
    <location>
        <begin position="318"/>
        <end position="328"/>
    </location>
</feature>
<protein>
    <recommendedName>
        <fullName evidence="2">PH domain-containing protein</fullName>
    </recommendedName>
</protein>
<dbReference type="PROSITE" id="PS50003">
    <property type="entry name" value="PH_DOMAIN"/>
    <property type="match status" value="1"/>
</dbReference>
<dbReference type="SMART" id="SM00233">
    <property type="entry name" value="PH"/>
    <property type="match status" value="1"/>
</dbReference>
<feature type="region of interest" description="Disordered" evidence="1">
    <location>
        <begin position="165"/>
        <end position="205"/>
    </location>
</feature>
<dbReference type="SUPFAM" id="SSF50729">
    <property type="entry name" value="PH domain-like"/>
    <property type="match status" value="1"/>
</dbReference>
<evidence type="ECO:0000256" key="1">
    <source>
        <dbReference type="SAM" id="MobiDB-lite"/>
    </source>
</evidence>
<evidence type="ECO:0000259" key="2">
    <source>
        <dbReference type="PROSITE" id="PS50003"/>
    </source>
</evidence>
<proteinExistence type="predicted"/>
<dbReference type="InterPro" id="IPR011993">
    <property type="entry name" value="PH-like_dom_sf"/>
</dbReference>